<comment type="caution">
    <text evidence="1">The sequence shown here is derived from an EMBL/GenBank/DDBJ whole genome shotgun (WGS) entry which is preliminary data.</text>
</comment>
<evidence type="ECO:0000313" key="1">
    <source>
        <dbReference type="EMBL" id="KAK3375286.1"/>
    </source>
</evidence>
<dbReference type="InterPro" id="IPR008709">
    <property type="entry name" value="Neurochondrin"/>
</dbReference>
<dbReference type="InterPro" id="IPR016024">
    <property type="entry name" value="ARM-type_fold"/>
</dbReference>
<dbReference type="AlphaFoldDB" id="A0AAE0KFZ5"/>
<dbReference type="SUPFAM" id="SSF48371">
    <property type="entry name" value="ARM repeat"/>
    <property type="match status" value="1"/>
</dbReference>
<reference evidence="1" key="2">
    <citation type="submission" date="2023-06" db="EMBL/GenBank/DDBJ databases">
        <authorList>
            <consortium name="Lawrence Berkeley National Laboratory"/>
            <person name="Haridas S."/>
            <person name="Hensen N."/>
            <person name="Bonometti L."/>
            <person name="Westerberg I."/>
            <person name="Brannstrom I.O."/>
            <person name="Guillou S."/>
            <person name="Cros-Aarteil S."/>
            <person name="Calhoun S."/>
            <person name="Kuo A."/>
            <person name="Mondo S."/>
            <person name="Pangilinan J."/>
            <person name="Riley R."/>
            <person name="LaButti K."/>
            <person name="Andreopoulos B."/>
            <person name="Lipzen A."/>
            <person name="Chen C."/>
            <person name="Yanf M."/>
            <person name="Daum C."/>
            <person name="Ng V."/>
            <person name="Clum A."/>
            <person name="Steindorff A."/>
            <person name="Ohm R."/>
            <person name="Martin F."/>
            <person name="Silar P."/>
            <person name="Natvig D."/>
            <person name="Lalanne C."/>
            <person name="Gautier V."/>
            <person name="Ament-velasquez S.L."/>
            <person name="Kruys A."/>
            <person name="Hutchinson M.I."/>
            <person name="Powell A.J."/>
            <person name="Barry K."/>
            <person name="Miller A.N."/>
            <person name="Grigoriev I.V."/>
            <person name="Debuchy R."/>
            <person name="Gladieux P."/>
            <person name="Thoren M.H."/>
            <person name="Johannesson H."/>
        </authorList>
    </citation>
    <scope>NUCLEOTIDE SEQUENCE</scope>
    <source>
        <strain evidence="1">CBS 232.78</strain>
    </source>
</reference>
<keyword evidence="2" id="KW-1185">Reference proteome</keyword>
<gene>
    <name evidence="1" type="ORF">B0H63DRAFT_563216</name>
</gene>
<dbReference type="PANTHER" id="PTHR13109">
    <property type="entry name" value="NEUROCHONDRIN"/>
    <property type="match status" value="1"/>
</dbReference>
<dbReference type="Proteomes" id="UP001285441">
    <property type="component" value="Unassembled WGS sequence"/>
</dbReference>
<reference evidence="1" key="1">
    <citation type="journal article" date="2023" name="Mol. Phylogenet. Evol.">
        <title>Genome-scale phylogeny and comparative genomics of the fungal order Sordariales.</title>
        <authorList>
            <person name="Hensen N."/>
            <person name="Bonometti L."/>
            <person name="Westerberg I."/>
            <person name="Brannstrom I.O."/>
            <person name="Guillou S."/>
            <person name="Cros-Aarteil S."/>
            <person name="Calhoun S."/>
            <person name="Haridas S."/>
            <person name="Kuo A."/>
            <person name="Mondo S."/>
            <person name="Pangilinan J."/>
            <person name="Riley R."/>
            <person name="LaButti K."/>
            <person name="Andreopoulos B."/>
            <person name="Lipzen A."/>
            <person name="Chen C."/>
            <person name="Yan M."/>
            <person name="Daum C."/>
            <person name="Ng V."/>
            <person name="Clum A."/>
            <person name="Steindorff A."/>
            <person name="Ohm R.A."/>
            <person name="Martin F."/>
            <person name="Silar P."/>
            <person name="Natvig D.O."/>
            <person name="Lalanne C."/>
            <person name="Gautier V."/>
            <person name="Ament-Velasquez S.L."/>
            <person name="Kruys A."/>
            <person name="Hutchinson M.I."/>
            <person name="Powell A.J."/>
            <person name="Barry K."/>
            <person name="Miller A.N."/>
            <person name="Grigoriev I.V."/>
            <person name="Debuchy R."/>
            <person name="Gladieux P."/>
            <person name="Hiltunen Thoren M."/>
            <person name="Johannesson H."/>
        </authorList>
    </citation>
    <scope>NUCLEOTIDE SEQUENCE</scope>
    <source>
        <strain evidence="1">CBS 232.78</strain>
    </source>
</reference>
<dbReference type="Pfam" id="PF05536">
    <property type="entry name" value="Neurochondrin"/>
    <property type="match status" value="1"/>
</dbReference>
<organism evidence="1 2">
    <name type="scientific">Podospora didyma</name>
    <dbReference type="NCBI Taxonomy" id="330526"/>
    <lineage>
        <taxon>Eukaryota</taxon>
        <taxon>Fungi</taxon>
        <taxon>Dikarya</taxon>
        <taxon>Ascomycota</taxon>
        <taxon>Pezizomycotina</taxon>
        <taxon>Sordariomycetes</taxon>
        <taxon>Sordariomycetidae</taxon>
        <taxon>Sordariales</taxon>
        <taxon>Podosporaceae</taxon>
        <taxon>Podospora</taxon>
    </lineage>
</organism>
<proteinExistence type="predicted"/>
<sequence>MDAAPSSASEQATSVRKIKTLLGSSDDTSRFVGLALLKSVLDNSPELRQDEETIVALWQSIPPKFLERLIRTGSQPSRKDGRDMLDLAVSVLHTFAALLPDSARADGRITDRIPQLVACLLYCSDDNTTRLVLETLMNLVSQPEGACVFAAVEDLAPLIEMAPSQPLVLDTLSLACLSSMTATLDRASLRSRIDNSISQLVSSFKGTDAVTLLAFLANLLPQLEREVLPQDPSWLAPVVNFTRALVVSRPAPAARAAYANASAALLEVYPEKAPPLLFHDDGKTEKPFSYLLIHLLLIDLRASLPTLLGQPYSDQYIETTKRLTSAFNVVSNFIGYLLRSMEDESAPLVVPPEFVLKLRTSTSETMSLSSEYLRDRWDAAVAGAMSLHPEARAATANAETGSRLTLAWDSMGETVSEDPLILAAIQTLAIWLREDDGELLRREAAGLADMFVELYRESSGNNSLITSSSSSSTPVEKRKLDFRRAVLVAFEGITLEESGIDAFLNNGGWSALTEDLAFILQFTSVSPSPQNEAASRGIEIIRVLLHVAEAEGHTREEWMDIVTKAAAVYVPDSDDNVQMAAGTRQLSAVVVDEFQAAALQLVTSLLVNTHPAMQKRYIHSTTAILGIARQLRSKVPSHESGLAESLDDVVHALAKLR</sequence>
<protein>
    <submittedName>
        <fullName evidence="1">Neurochondrin-domain-containing protein</fullName>
    </submittedName>
</protein>
<dbReference type="EMBL" id="JAULSW010000007">
    <property type="protein sequence ID" value="KAK3375286.1"/>
    <property type="molecule type" value="Genomic_DNA"/>
</dbReference>
<name>A0AAE0KFZ5_9PEZI</name>
<dbReference type="PANTHER" id="PTHR13109:SF7">
    <property type="entry name" value="NEUROCHONDRIN"/>
    <property type="match status" value="1"/>
</dbReference>
<accession>A0AAE0KFZ5</accession>
<evidence type="ECO:0000313" key="2">
    <source>
        <dbReference type="Proteomes" id="UP001285441"/>
    </source>
</evidence>